<dbReference type="CDD" id="cd04301">
    <property type="entry name" value="NAT_SF"/>
    <property type="match status" value="1"/>
</dbReference>
<dbReference type="PROSITE" id="PS51186">
    <property type="entry name" value="GNAT"/>
    <property type="match status" value="1"/>
</dbReference>
<comment type="caution">
    <text evidence="3">The sequence shown here is derived from an EMBL/GenBank/DDBJ whole genome shotgun (WGS) entry which is preliminary data.</text>
</comment>
<dbReference type="PANTHER" id="PTHR42791">
    <property type="entry name" value="GNAT FAMILY ACETYLTRANSFERASE"/>
    <property type="match status" value="1"/>
</dbReference>
<dbReference type="AlphaFoldDB" id="A0AAD6Z811"/>
<feature type="domain" description="N-acetyltransferase" evidence="2">
    <location>
        <begin position="100"/>
        <end position="241"/>
    </location>
</feature>
<organism evidence="3 4">
    <name type="scientific">Mycena albidolilacea</name>
    <dbReference type="NCBI Taxonomy" id="1033008"/>
    <lineage>
        <taxon>Eukaryota</taxon>
        <taxon>Fungi</taxon>
        <taxon>Dikarya</taxon>
        <taxon>Basidiomycota</taxon>
        <taxon>Agaricomycotina</taxon>
        <taxon>Agaricomycetes</taxon>
        <taxon>Agaricomycetidae</taxon>
        <taxon>Agaricales</taxon>
        <taxon>Marasmiineae</taxon>
        <taxon>Mycenaceae</taxon>
        <taxon>Mycena</taxon>
    </lineage>
</organism>
<gene>
    <name evidence="3" type="ORF">DFH08DRAFT_1087942</name>
</gene>
<feature type="region of interest" description="Disordered" evidence="1">
    <location>
        <begin position="1"/>
        <end position="27"/>
    </location>
</feature>
<dbReference type="InterPro" id="IPR016181">
    <property type="entry name" value="Acyl_CoA_acyltransferase"/>
</dbReference>
<dbReference type="Pfam" id="PF13508">
    <property type="entry name" value="Acetyltransf_7"/>
    <property type="match status" value="1"/>
</dbReference>
<dbReference type="GO" id="GO:0016747">
    <property type="term" value="F:acyltransferase activity, transferring groups other than amino-acyl groups"/>
    <property type="evidence" value="ECO:0007669"/>
    <property type="project" value="InterPro"/>
</dbReference>
<dbReference type="Gene3D" id="3.40.630.30">
    <property type="match status" value="1"/>
</dbReference>
<dbReference type="InterPro" id="IPR000182">
    <property type="entry name" value="GNAT_dom"/>
</dbReference>
<protein>
    <recommendedName>
        <fullName evidence="2">N-acetyltransferase domain-containing protein</fullName>
    </recommendedName>
</protein>
<dbReference type="PANTHER" id="PTHR42791:SF1">
    <property type="entry name" value="N-ACETYLTRANSFERASE DOMAIN-CONTAINING PROTEIN"/>
    <property type="match status" value="1"/>
</dbReference>
<proteinExistence type="predicted"/>
<accession>A0AAD6Z811</accession>
<evidence type="ECO:0000313" key="4">
    <source>
        <dbReference type="Proteomes" id="UP001218218"/>
    </source>
</evidence>
<dbReference type="EMBL" id="JARIHO010000076">
    <property type="protein sequence ID" value="KAJ7310907.1"/>
    <property type="molecule type" value="Genomic_DNA"/>
</dbReference>
<evidence type="ECO:0000259" key="2">
    <source>
        <dbReference type="PROSITE" id="PS51186"/>
    </source>
</evidence>
<name>A0AAD6Z811_9AGAR</name>
<dbReference type="Proteomes" id="UP001218218">
    <property type="component" value="Unassembled WGS sequence"/>
</dbReference>
<reference evidence="3" key="1">
    <citation type="submission" date="2023-03" db="EMBL/GenBank/DDBJ databases">
        <title>Massive genome expansion in bonnet fungi (Mycena s.s.) driven by repeated elements and novel gene families across ecological guilds.</title>
        <authorList>
            <consortium name="Lawrence Berkeley National Laboratory"/>
            <person name="Harder C.B."/>
            <person name="Miyauchi S."/>
            <person name="Viragh M."/>
            <person name="Kuo A."/>
            <person name="Thoen E."/>
            <person name="Andreopoulos B."/>
            <person name="Lu D."/>
            <person name="Skrede I."/>
            <person name="Drula E."/>
            <person name="Henrissat B."/>
            <person name="Morin E."/>
            <person name="Kohler A."/>
            <person name="Barry K."/>
            <person name="LaButti K."/>
            <person name="Morin E."/>
            <person name="Salamov A."/>
            <person name="Lipzen A."/>
            <person name="Mereny Z."/>
            <person name="Hegedus B."/>
            <person name="Baldrian P."/>
            <person name="Stursova M."/>
            <person name="Weitz H."/>
            <person name="Taylor A."/>
            <person name="Grigoriev I.V."/>
            <person name="Nagy L.G."/>
            <person name="Martin F."/>
            <person name="Kauserud H."/>
        </authorList>
    </citation>
    <scope>NUCLEOTIDE SEQUENCE</scope>
    <source>
        <strain evidence="3">CBHHK002</strain>
    </source>
</reference>
<evidence type="ECO:0000313" key="3">
    <source>
        <dbReference type="EMBL" id="KAJ7310907.1"/>
    </source>
</evidence>
<sequence length="243" mass="27256">MSSTTSSSFRVRKVKPPPALGPGVPETPELTEIVDTITKAFSNDAFTAIVTGHRPHNPDIPHARLLCKSTLTAGLLGGDVYVAETTNIPAKIVGCAIWFPPGRALYDSKDQKELALQPLLDSLSEDIQRWWDEFLAKYVRFIATAVGEAHELESWRLQTIAVHPEYQRQRIGILLVDTIISRAASTKTPLFVDCSEETNVKVYQRLGFELMPKEQAGDLKTYREEFTGLYGDNFFMWILCRPT</sequence>
<evidence type="ECO:0000256" key="1">
    <source>
        <dbReference type="SAM" id="MobiDB-lite"/>
    </source>
</evidence>
<keyword evidence="4" id="KW-1185">Reference proteome</keyword>
<dbReference type="SUPFAM" id="SSF55729">
    <property type="entry name" value="Acyl-CoA N-acyltransferases (Nat)"/>
    <property type="match status" value="1"/>
</dbReference>
<dbReference type="InterPro" id="IPR052523">
    <property type="entry name" value="Trichothecene_AcTrans"/>
</dbReference>